<keyword evidence="9" id="KW-1185">Reference proteome</keyword>
<feature type="compositionally biased region" description="Polar residues" evidence="7">
    <location>
        <begin position="868"/>
        <end position="879"/>
    </location>
</feature>
<feature type="compositionally biased region" description="Low complexity" evidence="7">
    <location>
        <begin position="755"/>
        <end position="775"/>
    </location>
</feature>
<feature type="transmembrane region" description="Helical" evidence="6">
    <location>
        <begin position="487"/>
        <end position="508"/>
    </location>
</feature>
<feature type="region of interest" description="Disordered" evidence="7">
    <location>
        <begin position="731"/>
        <end position="795"/>
    </location>
</feature>
<name>A0A8V1AKN0_CHICK</name>
<evidence type="ECO:0000313" key="9">
    <source>
        <dbReference type="Proteomes" id="UP000000539"/>
    </source>
</evidence>
<dbReference type="FunCoup" id="A0A8V1AKN0">
    <property type="interactions" value="118"/>
</dbReference>
<feature type="transmembrane region" description="Helical" evidence="6">
    <location>
        <begin position="626"/>
        <end position="647"/>
    </location>
</feature>
<feature type="compositionally biased region" description="Basic and acidic residues" evidence="7">
    <location>
        <begin position="737"/>
        <end position="748"/>
    </location>
</feature>
<evidence type="ECO:0000256" key="7">
    <source>
        <dbReference type="SAM" id="MobiDB-lite"/>
    </source>
</evidence>
<reference evidence="8" key="3">
    <citation type="submission" date="2025-09" db="UniProtKB">
        <authorList>
            <consortium name="Ensembl"/>
        </authorList>
    </citation>
    <scope>IDENTIFICATION</scope>
    <source>
        <strain evidence="8">broiler</strain>
    </source>
</reference>
<evidence type="ECO:0000256" key="1">
    <source>
        <dbReference type="ARBA" id="ARBA00004141"/>
    </source>
</evidence>
<feature type="transmembrane region" description="Helical" evidence="6">
    <location>
        <begin position="405"/>
        <end position="427"/>
    </location>
</feature>
<evidence type="ECO:0000256" key="6">
    <source>
        <dbReference type="RuleBase" id="RU004914"/>
    </source>
</evidence>
<protein>
    <recommendedName>
        <fullName evidence="6">Multidrug and toxin extrusion protein</fullName>
    </recommendedName>
</protein>
<reference evidence="8" key="2">
    <citation type="submission" date="2025-08" db="UniProtKB">
        <authorList>
            <consortium name="Ensembl"/>
        </authorList>
    </citation>
    <scope>IDENTIFICATION</scope>
    <source>
        <strain evidence="8">broiler</strain>
    </source>
</reference>
<dbReference type="Pfam" id="PF01554">
    <property type="entry name" value="MatE"/>
    <property type="match status" value="2"/>
</dbReference>
<accession>A0A8V1AKN0</accession>
<feature type="region of interest" description="Disordered" evidence="7">
    <location>
        <begin position="124"/>
        <end position="209"/>
    </location>
</feature>
<keyword evidence="3 6" id="KW-0812">Transmembrane</keyword>
<feature type="transmembrane region" description="Helical" evidence="6">
    <location>
        <begin position="261"/>
        <end position="282"/>
    </location>
</feature>
<dbReference type="InterPro" id="IPR002528">
    <property type="entry name" value="MATE_fam"/>
</dbReference>
<sequence length="879" mass="94322">MLQAACRRCSALSCKHHLQRRKARSTGCLWVTWLIEELTAGINHGLSGLSPGVGGCDRLCPACSHCCLAPQPRRSRTGMEPLSAPCRTGAAPRAAAPSHCQHPVLGPGRALYLAWQSSAAETRLGRAARGRQPEPMGPVCLGQRRAGMRTAQNTQRQPPAADGPTDAPSLLEEEDDPLTHRTQQGGSGRMKRPEENGISEGTADGRGQKRSWMQRLIPDSFWEDAKKLLVLAGPLILIQLLIFLIHLVSSIFCGHLGKVELASVTLAIAVINVTAISVGYGLSSACDTLISQTYGSRNLLRVGVILQRAILILLLCCFPCCAVLINIEQLLLLIRQDPEVSRLTQLYVMAFVPALPAVFLYNLETRYLQNQMIMWPVVLSGLVGNVVNVIANSVFLYVFHLGIVGSAWANTIAQYSQTIFLFLYIVGKKLHVKTWGGWSRECLLEWDSFTSLAIPSMLMMCIEWWTYEIGSFLIGLLSVVELSAQSVIYEVSVVAFMIPLGLGTAASVQVGNALGAGDIEVAKRSSSTSMLCTGAFCIAVGAILAATKDVLGYIFTNEKEIIDLVAWVMPVYVVFHLFEAMCCACGGVLRGTGKQKFGAILNAVSYYGVGLPLGAVLLFVARIGVIGLWLSMLVCVSMLCTCFLIYICRMDWRKAAEEAQRRAGVTPQPLEEQHQNPEPHSKGPSLAPHTHLPAAAVRGCVGTAGAGDDGCAPPAGRSPAGVHGELSTSRYSGNGCAERRGAHGHHQDGGCQLQGGAARSAAGRCAQPGADPAAGIDGGRGHRSARTRRCNKARDQQTLTCSGAQGLGFGDRGPSWLMDAQSTDRSAPARPIEFSLRQHLIGSCLGTALQPLQQQKHRSGLLRRAMQASPSCPRCSSQH</sequence>
<feature type="transmembrane region" description="Helical" evidence="6">
    <location>
        <begin position="302"/>
        <end position="325"/>
    </location>
</feature>
<evidence type="ECO:0000256" key="2">
    <source>
        <dbReference type="ARBA" id="ARBA00010199"/>
    </source>
</evidence>
<dbReference type="GO" id="GO:0016020">
    <property type="term" value="C:membrane"/>
    <property type="evidence" value="ECO:0000318"/>
    <property type="project" value="GO_Central"/>
</dbReference>
<feature type="region of interest" description="Disordered" evidence="7">
    <location>
        <begin position="855"/>
        <end position="879"/>
    </location>
</feature>
<organism evidence="8 9">
    <name type="scientific">Gallus gallus</name>
    <name type="common">Chicken</name>
    <dbReference type="NCBI Taxonomy" id="9031"/>
    <lineage>
        <taxon>Eukaryota</taxon>
        <taxon>Metazoa</taxon>
        <taxon>Chordata</taxon>
        <taxon>Craniata</taxon>
        <taxon>Vertebrata</taxon>
        <taxon>Euteleostomi</taxon>
        <taxon>Archelosauria</taxon>
        <taxon>Archosauria</taxon>
        <taxon>Dinosauria</taxon>
        <taxon>Saurischia</taxon>
        <taxon>Theropoda</taxon>
        <taxon>Coelurosauria</taxon>
        <taxon>Aves</taxon>
        <taxon>Neognathae</taxon>
        <taxon>Galloanserae</taxon>
        <taxon>Galliformes</taxon>
        <taxon>Phasianidae</taxon>
        <taxon>Phasianinae</taxon>
        <taxon>Gallus</taxon>
    </lineage>
</organism>
<dbReference type="Ensembl" id="ENSGALT00010072001.1">
    <property type="protein sequence ID" value="ENSGALP00010044691.1"/>
    <property type="gene ID" value="ENSGALG00010029762.1"/>
</dbReference>
<dbReference type="GlyGen" id="A0A8V1AKN0">
    <property type="glycosylation" value="1 site"/>
</dbReference>
<evidence type="ECO:0000256" key="3">
    <source>
        <dbReference type="ARBA" id="ARBA00022692"/>
    </source>
</evidence>
<feature type="transmembrane region" description="Helical" evidence="6">
    <location>
        <begin position="228"/>
        <end position="249"/>
    </location>
</feature>
<gene>
    <name evidence="8" type="primary">SLC47A2</name>
</gene>
<feature type="compositionally biased region" description="Basic residues" evidence="7">
    <location>
        <begin position="781"/>
        <end position="791"/>
    </location>
</feature>
<dbReference type="GO" id="GO:0015297">
    <property type="term" value="F:antiporter activity"/>
    <property type="evidence" value="ECO:0007669"/>
    <property type="project" value="InterPro"/>
</dbReference>
<dbReference type="CDD" id="cd13132">
    <property type="entry name" value="MATE_eukaryotic"/>
    <property type="match status" value="1"/>
</dbReference>
<evidence type="ECO:0000256" key="5">
    <source>
        <dbReference type="ARBA" id="ARBA00023136"/>
    </source>
</evidence>
<evidence type="ECO:0000256" key="4">
    <source>
        <dbReference type="ARBA" id="ARBA00022989"/>
    </source>
</evidence>
<keyword evidence="5 6" id="KW-0472">Membrane</keyword>
<evidence type="ECO:0000313" key="8">
    <source>
        <dbReference type="Ensembl" id="ENSGALP00010044691.1"/>
    </source>
</evidence>
<dbReference type="GO" id="GO:1990961">
    <property type="term" value="P:xenobiotic detoxification by transmembrane export across the plasma membrane"/>
    <property type="evidence" value="ECO:0007669"/>
    <property type="project" value="InterPro"/>
</dbReference>
<feature type="transmembrane region" description="Helical" evidence="6">
    <location>
        <begin position="567"/>
        <end position="589"/>
    </location>
</feature>
<dbReference type="NCBIfam" id="TIGR00797">
    <property type="entry name" value="matE"/>
    <property type="match status" value="1"/>
</dbReference>
<feature type="transmembrane region" description="Helical" evidence="6">
    <location>
        <begin position="601"/>
        <end position="620"/>
    </location>
</feature>
<comment type="subcellular location">
    <subcellularLocation>
        <location evidence="1">Membrane</location>
        <topology evidence="1">Multi-pass membrane protein</topology>
    </subcellularLocation>
</comment>
<feature type="transmembrane region" description="Helical" evidence="6">
    <location>
        <begin position="375"/>
        <end position="399"/>
    </location>
</feature>
<dbReference type="InterPro" id="IPR045069">
    <property type="entry name" value="MATE_euk"/>
</dbReference>
<feature type="region of interest" description="Disordered" evidence="7">
    <location>
        <begin position="663"/>
        <end position="688"/>
    </location>
</feature>
<keyword evidence="4 6" id="KW-1133">Transmembrane helix</keyword>
<dbReference type="GO" id="GO:0022857">
    <property type="term" value="F:transmembrane transporter activity"/>
    <property type="evidence" value="ECO:0000318"/>
    <property type="project" value="GO_Central"/>
</dbReference>
<dbReference type="AlphaFoldDB" id="A0A8V1AKN0"/>
<dbReference type="PANTHER" id="PTHR11206">
    <property type="entry name" value="MULTIDRUG RESISTANCE PROTEIN"/>
    <property type="match status" value="1"/>
</dbReference>
<reference evidence="8" key="1">
    <citation type="submission" date="2020-11" db="EMBL/GenBank/DDBJ databases">
        <title>Gallus gallus (Chicken) genome, bGalGal1, GRCg7b, maternal haplotype autosomes + Z &amp; W.</title>
        <authorList>
            <person name="Warren W."/>
            <person name="Formenti G."/>
            <person name="Fedrigo O."/>
            <person name="Haase B."/>
            <person name="Mountcastle J."/>
            <person name="Balacco J."/>
            <person name="Tracey A."/>
            <person name="Schneider V."/>
            <person name="Okimoto R."/>
            <person name="Cheng H."/>
            <person name="Hawken R."/>
            <person name="Howe K."/>
            <person name="Jarvis E.D."/>
        </authorList>
    </citation>
    <scope>NUCLEOTIDE SEQUENCE [LARGE SCALE GENOMIC DNA]</scope>
    <source>
        <strain evidence="8">Broiler</strain>
    </source>
</reference>
<dbReference type="Proteomes" id="UP000000539">
    <property type="component" value="Chromosome 19"/>
</dbReference>
<proteinExistence type="inferred from homology"/>
<dbReference type="GO" id="GO:0042910">
    <property type="term" value="F:xenobiotic transmembrane transporter activity"/>
    <property type="evidence" value="ECO:0007669"/>
    <property type="project" value="InterPro"/>
</dbReference>
<dbReference type="GeneTree" id="ENSGT00940000163062"/>
<comment type="similarity">
    <text evidence="2 6">Belongs to the multi antimicrobial extrusion (MATE) (TC 2.A.66.1) family.</text>
</comment>
<feature type="transmembrane region" description="Helical" evidence="6">
    <location>
        <begin position="529"/>
        <end position="547"/>
    </location>
</feature>
<feature type="transmembrane region" description="Helical" evidence="6">
    <location>
        <begin position="345"/>
        <end position="363"/>
    </location>
</feature>
<dbReference type="OrthoDB" id="2126698at2759"/>
<feature type="compositionally biased region" description="Basic and acidic residues" evidence="7">
    <location>
        <begin position="671"/>
        <end position="681"/>
    </location>
</feature>